<organism evidence="1">
    <name type="scientific">hydrothermal vent metagenome</name>
    <dbReference type="NCBI Taxonomy" id="652676"/>
    <lineage>
        <taxon>unclassified sequences</taxon>
        <taxon>metagenomes</taxon>
        <taxon>ecological metagenomes</taxon>
    </lineage>
</organism>
<dbReference type="InterPro" id="IPR002696">
    <property type="entry name" value="Membr_insert_effic_factor_YidD"/>
</dbReference>
<protein>
    <recommendedName>
        <fullName evidence="2">Membrane protein insertion efficiency factor YidD</fullName>
    </recommendedName>
</protein>
<evidence type="ECO:0008006" key="2">
    <source>
        <dbReference type="Google" id="ProtNLM"/>
    </source>
</evidence>
<dbReference type="AlphaFoldDB" id="A0A3B0Y549"/>
<sequence length="131" mass="14830">MESVLKTLPLLLIRLYQKYLSPRKGYCCAYGVLYQNGSCSERVSSIIQKHGLITGWSKIKNQFILCTEAYEKIRRLDKYKRNKKSKDEFKFDCCDPSSCEVINCIPIPKNICKAGGSIVDAGSNLPCDCSF</sequence>
<dbReference type="NCBIfam" id="TIGR00278">
    <property type="entry name" value="membrane protein insertion efficiency factor YidD"/>
    <property type="match status" value="1"/>
</dbReference>
<evidence type="ECO:0000313" key="1">
    <source>
        <dbReference type="EMBL" id="VAW70657.1"/>
    </source>
</evidence>
<proteinExistence type="predicted"/>
<gene>
    <name evidence="1" type="ORF">MNBD_GAMMA09-3635</name>
</gene>
<reference evidence="1" key="1">
    <citation type="submission" date="2018-06" db="EMBL/GenBank/DDBJ databases">
        <authorList>
            <person name="Zhirakovskaya E."/>
        </authorList>
    </citation>
    <scope>NUCLEOTIDE SEQUENCE</scope>
</reference>
<name>A0A3B0Y549_9ZZZZ</name>
<accession>A0A3B0Y549</accession>
<dbReference type="EMBL" id="UOFI01000203">
    <property type="protein sequence ID" value="VAW70657.1"/>
    <property type="molecule type" value="Genomic_DNA"/>
</dbReference>